<reference evidence="1" key="1">
    <citation type="submission" date="2021-03" db="EMBL/GenBank/DDBJ databases">
        <title>Evolutionary priming and transition to the ectomycorrhizal habit in an iconic lineage of mushroom-forming fungi: is preadaptation a requirement?</title>
        <authorList>
            <consortium name="DOE Joint Genome Institute"/>
            <person name="Looney B.P."/>
            <person name="Miyauchi S."/>
            <person name="Morin E."/>
            <person name="Drula E."/>
            <person name="Courty P.E."/>
            <person name="Chicoki N."/>
            <person name="Fauchery L."/>
            <person name="Kohler A."/>
            <person name="Kuo A."/>
            <person name="LaButti K."/>
            <person name="Pangilinan J."/>
            <person name="Lipzen A."/>
            <person name="Riley R."/>
            <person name="Andreopoulos W."/>
            <person name="He G."/>
            <person name="Johnson J."/>
            <person name="Barry K.W."/>
            <person name="Grigoriev I.V."/>
            <person name="Nagy L."/>
            <person name="Hibbett D."/>
            <person name="Henrissat B."/>
            <person name="Matheny P.B."/>
            <person name="Labbe J."/>
            <person name="Martin A.F."/>
        </authorList>
    </citation>
    <scope>NUCLEOTIDE SEQUENCE</scope>
    <source>
        <strain evidence="1">BPL698</strain>
    </source>
</reference>
<evidence type="ECO:0000313" key="2">
    <source>
        <dbReference type="Proteomes" id="UP001207468"/>
    </source>
</evidence>
<sequence length="331" mass="36202">MDSTDLYNLKQHFFLGMAHSHDRTLPFFTRLLPQGAYKSLVEQKLPQQSSEDYIPILFYKARAHIALGDTQAVASLIPTDTENFALKAVTVFAKYISAPAGDAALEELRDLCIEIEGDDVEATEREKGWVRVVAGTAFARAGEIEEALETLGAESTTENLEAVAIAVQIYLSIHRPDLARKEFERAKPWAEDDLLLQLMESTIGLVTGKDGYSDSQSFYTEQLANPSLSSPHLLTARGVTRLLRGEVQEAKSDLEEAVLQQDGHDDAETLAASVVAAGLGPKKGDADELWSRLASAYPEHPLVSTVYAKASEFDDLVVKFRVPPLAIPTAA</sequence>
<proteinExistence type="predicted"/>
<dbReference type="Proteomes" id="UP001207468">
    <property type="component" value="Unassembled WGS sequence"/>
</dbReference>
<comment type="caution">
    <text evidence="1">The sequence shown here is derived from an EMBL/GenBank/DDBJ whole genome shotgun (WGS) entry which is preliminary data.</text>
</comment>
<evidence type="ECO:0000313" key="1">
    <source>
        <dbReference type="EMBL" id="KAI9464829.1"/>
    </source>
</evidence>
<accession>A0ACC0U5S4</accession>
<organism evidence="1 2">
    <name type="scientific">Russula earlei</name>
    <dbReference type="NCBI Taxonomy" id="71964"/>
    <lineage>
        <taxon>Eukaryota</taxon>
        <taxon>Fungi</taxon>
        <taxon>Dikarya</taxon>
        <taxon>Basidiomycota</taxon>
        <taxon>Agaricomycotina</taxon>
        <taxon>Agaricomycetes</taxon>
        <taxon>Russulales</taxon>
        <taxon>Russulaceae</taxon>
        <taxon>Russula</taxon>
    </lineage>
</organism>
<gene>
    <name evidence="1" type="ORF">F5148DRAFT_1311772</name>
</gene>
<name>A0ACC0U5S4_9AGAM</name>
<keyword evidence="2" id="KW-1185">Reference proteome</keyword>
<protein>
    <submittedName>
        <fullName evidence="1">Coatomer epsilon subunit-domain-containing protein</fullName>
    </submittedName>
</protein>
<dbReference type="EMBL" id="JAGFNK010000147">
    <property type="protein sequence ID" value="KAI9464829.1"/>
    <property type="molecule type" value="Genomic_DNA"/>
</dbReference>